<keyword evidence="2" id="KW-0808">Transferase</keyword>
<sequence>MATLTSEQVRGLDPYAFLAVLGKRVIHPGGRASTDRLLELAAVRPGERVLDIGCGVGTTAIRLAREYGAQVVAADIAPLMRERATANVSAAGAADRVSVEDADIRSLPYPDAHFDAVIAEAVTMFVGRRRAAAELARVTRPGGRVLATEFCWREPPTKEAKEVFLGQVCPGMRFDTIEEWTGIYGGAGLVDIETESGPFEMMTARGFLADERGHAPAVMARAISRPAYVRKMAWLMPRMSRAIPFLGYVLVSARKPAAAGVEGP</sequence>
<dbReference type="AlphaFoldDB" id="A0A930VEZ5"/>
<dbReference type="InterPro" id="IPR050447">
    <property type="entry name" value="Erg6_SMT_methyltransf"/>
</dbReference>
<evidence type="ECO:0000313" key="2">
    <source>
        <dbReference type="EMBL" id="MBF4762745.1"/>
    </source>
</evidence>
<dbReference type="Pfam" id="PF13649">
    <property type="entry name" value="Methyltransf_25"/>
    <property type="match status" value="1"/>
</dbReference>
<dbReference type="RefSeq" id="WP_194705926.1">
    <property type="nucleotide sequence ID" value="NZ_JADKPN010000002.1"/>
</dbReference>
<feature type="domain" description="Methyltransferase" evidence="1">
    <location>
        <begin position="49"/>
        <end position="143"/>
    </location>
</feature>
<dbReference type="Gene3D" id="3.40.50.150">
    <property type="entry name" value="Vaccinia Virus protein VP39"/>
    <property type="match status" value="1"/>
</dbReference>
<organism evidence="2 3">
    <name type="scientific">Nocardioides islandensis</name>
    <dbReference type="NCBI Taxonomy" id="433663"/>
    <lineage>
        <taxon>Bacteria</taxon>
        <taxon>Bacillati</taxon>
        <taxon>Actinomycetota</taxon>
        <taxon>Actinomycetes</taxon>
        <taxon>Propionibacteriales</taxon>
        <taxon>Nocardioidaceae</taxon>
        <taxon>Nocardioides</taxon>
    </lineage>
</organism>
<proteinExistence type="predicted"/>
<dbReference type="Proteomes" id="UP000640489">
    <property type="component" value="Unassembled WGS sequence"/>
</dbReference>
<dbReference type="CDD" id="cd02440">
    <property type="entry name" value="AdoMet_MTases"/>
    <property type="match status" value="1"/>
</dbReference>
<gene>
    <name evidence="2" type="ORF">ISU07_06370</name>
</gene>
<comment type="caution">
    <text evidence="2">The sequence shown here is derived from an EMBL/GenBank/DDBJ whole genome shotgun (WGS) entry which is preliminary data.</text>
</comment>
<dbReference type="GO" id="GO:0008168">
    <property type="term" value="F:methyltransferase activity"/>
    <property type="evidence" value="ECO:0007669"/>
    <property type="project" value="UniProtKB-KW"/>
</dbReference>
<keyword evidence="3" id="KW-1185">Reference proteome</keyword>
<dbReference type="PANTHER" id="PTHR44068">
    <property type="entry name" value="ZGC:194242"/>
    <property type="match status" value="1"/>
</dbReference>
<dbReference type="SUPFAM" id="SSF53335">
    <property type="entry name" value="S-adenosyl-L-methionine-dependent methyltransferases"/>
    <property type="match status" value="1"/>
</dbReference>
<dbReference type="InterPro" id="IPR029063">
    <property type="entry name" value="SAM-dependent_MTases_sf"/>
</dbReference>
<evidence type="ECO:0000259" key="1">
    <source>
        <dbReference type="Pfam" id="PF13649"/>
    </source>
</evidence>
<keyword evidence="2" id="KW-0489">Methyltransferase</keyword>
<reference evidence="2" key="1">
    <citation type="submission" date="2020-11" db="EMBL/GenBank/DDBJ databases">
        <title>Nocardioides sp. nov., isolated from Soil of Cynanchum wilfordii Hemsley rhizosphere.</title>
        <authorList>
            <person name="Lee J.-S."/>
            <person name="Suh M.K."/>
            <person name="Kim J.-S."/>
        </authorList>
    </citation>
    <scope>NUCLEOTIDE SEQUENCE</scope>
    <source>
        <strain evidence="2">KCTC 19275</strain>
    </source>
</reference>
<evidence type="ECO:0000313" key="3">
    <source>
        <dbReference type="Proteomes" id="UP000640489"/>
    </source>
</evidence>
<protein>
    <submittedName>
        <fullName evidence="2">Methyltransferase domain-containing protein</fullName>
    </submittedName>
</protein>
<dbReference type="PANTHER" id="PTHR44068:SF11">
    <property type="entry name" value="GERANYL DIPHOSPHATE 2-C-METHYLTRANSFERASE"/>
    <property type="match status" value="1"/>
</dbReference>
<dbReference type="InterPro" id="IPR041698">
    <property type="entry name" value="Methyltransf_25"/>
</dbReference>
<accession>A0A930VEZ5</accession>
<dbReference type="EMBL" id="JADKPN010000002">
    <property type="protein sequence ID" value="MBF4762745.1"/>
    <property type="molecule type" value="Genomic_DNA"/>
</dbReference>
<name>A0A930VEZ5_9ACTN</name>
<dbReference type="GO" id="GO:0032259">
    <property type="term" value="P:methylation"/>
    <property type="evidence" value="ECO:0007669"/>
    <property type="project" value="UniProtKB-KW"/>
</dbReference>